<comment type="similarity">
    <text evidence="2 11">Belongs to the mitochondrial carrier (TC 2.A.29) family.</text>
</comment>
<keyword evidence="6" id="KW-0999">Mitochondrion inner membrane</keyword>
<dbReference type="InterPro" id="IPR044677">
    <property type="entry name" value="SLC25A3/Pic2/Mir1-like"/>
</dbReference>
<dbReference type="Proteomes" id="UP001642720">
    <property type="component" value="Unassembled WGS sequence"/>
</dbReference>
<feature type="repeat" description="Solcar" evidence="10">
    <location>
        <begin position="295"/>
        <end position="379"/>
    </location>
</feature>
<dbReference type="GeneID" id="300575404"/>
<evidence type="ECO:0000256" key="6">
    <source>
        <dbReference type="ARBA" id="ARBA00022792"/>
    </source>
</evidence>
<evidence type="ECO:0000256" key="8">
    <source>
        <dbReference type="ARBA" id="ARBA00023128"/>
    </source>
</evidence>
<evidence type="ECO:0000256" key="10">
    <source>
        <dbReference type="PROSITE-ProRule" id="PRU00282"/>
    </source>
</evidence>
<keyword evidence="7" id="KW-1133">Transmembrane helix</keyword>
<evidence type="ECO:0000256" key="1">
    <source>
        <dbReference type="ARBA" id="ARBA00004448"/>
    </source>
</evidence>
<evidence type="ECO:0000256" key="11">
    <source>
        <dbReference type="RuleBase" id="RU000488"/>
    </source>
</evidence>
<dbReference type="InterPro" id="IPR018108">
    <property type="entry name" value="MCP_transmembrane"/>
</dbReference>
<evidence type="ECO:0000256" key="9">
    <source>
        <dbReference type="ARBA" id="ARBA00023136"/>
    </source>
</evidence>
<dbReference type="EMBL" id="PPTA01000004">
    <property type="protein sequence ID" value="TFB03962.1"/>
    <property type="molecule type" value="Genomic_DNA"/>
</dbReference>
<evidence type="ECO:0000313" key="13">
    <source>
        <dbReference type="Proteomes" id="UP001642720"/>
    </source>
</evidence>
<keyword evidence="13" id="KW-1185">Reference proteome</keyword>
<keyword evidence="5" id="KW-0677">Repeat</keyword>
<organism evidence="12 13">
    <name type="scientific">Trichoderma ghanense</name>
    <dbReference type="NCBI Taxonomy" id="65468"/>
    <lineage>
        <taxon>Eukaryota</taxon>
        <taxon>Fungi</taxon>
        <taxon>Dikarya</taxon>
        <taxon>Ascomycota</taxon>
        <taxon>Pezizomycotina</taxon>
        <taxon>Sordariomycetes</taxon>
        <taxon>Hypocreomycetidae</taxon>
        <taxon>Hypocreales</taxon>
        <taxon>Hypocreaceae</taxon>
        <taxon>Trichoderma</taxon>
    </lineage>
</organism>
<protein>
    <submittedName>
        <fullName evidence="12">Mitochondrial phosphate carrier protein 3</fullName>
    </submittedName>
</protein>
<evidence type="ECO:0000256" key="4">
    <source>
        <dbReference type="ARBA" id="ARBA00022692"/>
    </source>
</evidence>
<feature type="repeat" description="Solcar" evidence="10">
    <location>
        <begin position="97"/>
        <end position="181"/>
    </location>
</feature>
<evidence type="ECO:0000313" key="12">
    <source>
        <dbReference type="EMBL" id="TFB03962.1"/>
    </source>
</evidence>
<keyword evidence="4 10" id="KW-0812">Transmembrane</keyword>
<gene>
    <name evidence="12" type="ORF">CCMA1212_003613</name>
</gene>
<name>A0ABY2H8W8_9HYPO</name>
<evidence type="ECO:0000256" key="2">
    <source>
        <dbReference type="ARBA" id="ARBA00006375"/>
    </source>
</evidence>
<evidence type="ECO:0000256" key="3">
    <source>
        <dbReference type="ARBA" id="ARBA00022448"/>
    </source>
</evidence>
<keyword evidence="9 10" id="KW-0472">Membrane</keyword>
<dbReference type="Gene3D" id="1.50.40.10">
    <property type="entry name" value="Mitochondrial carrier domain"/>
    <property type="match status" value="2"/>
</dbReference>
<dbReference type="PROSITE" id="PS50920">
    <property type="entry name" value="SOLCAR"/>
    <property type="match status" value="3"/>
</dbReference>
<dbReference type="InterPro" id="IPR023395">
    <property type="entry name" value="MCP_dom_sf"/>
</dbReference>
<dbReference type="RefSeq" id="XP_073560163.1">
    <property type="nucleotide sequence ID" value="XM_073700954.1"/>
</dbReference>
<dbReference type="Pfam" id="PF00153">
    <property type="entry name" value="Mito_carr"/>
    <property type="match status" value="3"/>
</dbReference>
<keyword evidence="8" id="KW-0496">Mitochondrion</keyword>
<accession>A0ABY2H8W8</accession>
<comment type="caution">
    <text evidence="12">The sequence shown here is derived from an EMBL/GenBank/DDBJ whole genome shotgun (WGS) entry which is preliminary data.</text>
</comment>
<proteinExistence type="inferred from homology"/>
<evidence type="ECO:0000256" key="5">
    <source>
        <dbReference type="ARBA" id="ARBA00022737"/>
    </source>
</evidence>
<sequence>MSSFRIPRSPIHLIMAHLYPKADALRGSFFSPSPTSSNSQMKATPLQARPELYGAYSVVDSAKDKAAKLSNEATREFEKASSAAQAKAGKIELYSGKYYAACTFGGLLACGLTHTAVTPLDFVKTRRQVDSKLYKSNFEAWAKIYRAQGIRGIFTGWSPTFLGYSAQGAFKYGWYEYFKKTYSDLAGPEAAHRYKTGLYLAASASAEFLADIALCPMEAVKVRMQGGSPNPYTGAIDGFNKITAKEGYAGLYKGLYPLWGRQIPYTMMKFASFETIVEMIYDRLPGDKSEYSKAAQTGVSFTAGYLAGILCAIVSHPADVMVSKLNSVREPGEAFGSAMGRIYKDIGFTGLWNGLPMRIVMIGTLTGLQWMIYDYFKIFMGLPTTGGTAPPPEKK</sequence>
<keyword evidence="3 11" id="KW-0813">Transport</keyword>
<evidence type="ECO:0000256" key="7">
    <source>
        <dbReference type="ARBA" id="ARBA00022989"/>
    </source>
</evidence>
<reference evidence="12 13" key="1">
    <citation type="submission" date="2018-01" db="EMBL/GenBank/DDBJ databases">
        <title>Genome characterization of the sugarcane-associated fungus Trichoderma ghanense CCMA-1212 and their application in lignocelulose bioconversion.</title>
        <authorList>
            <person name="Steindorff A.S."/>
            <person name="Mendes T.D."/>
            <person name="Vilela E.S.D."/>
            <person name="Rodrigues D.S."/>
            <person name="Formighieri E.F."/>
            <person name="Melo I.S."/>
            <person name="Favaro L.C.L."/>
        </authorList>
    </citation>
    <scope>NUCLEOTIDE SEQUENCE [LARGE SCALE GENOMIC DNA]</scope>
    <source>
        <strain evidence="12 13">CCMA-1212</strain>
    </source>
</reference>
<feature type="repeat" description="Solcar" evidence="10">
    <location>
        <begin position="194"/>
        <end position="279"/>
    </location>
</feature>
<dbReference type="PANTHER" id="PTHR45671:SF10">
    <property type="entry name" value="SOLUTE CARRIER FAMILY 25 MEMBER 3"/>
    <property type="match status" value="1"/>
</dbReference>
<dbReference type="SUPFAM" id="SSF103506">
    <property type="entry name" value="Mitochondrial carrier"/>
    <property type="match status" value="1"/>
</dbReference>
<comment type="subcellular location">
    <subcellularLocation>
        <location evidence="1">Mitochondrion inner membrane</location>
        <topology evidence="1">Multi-pass membrane protein</topology>
    </subcellularLocation>
</comment>
<dbReference type="PANTHER" id="PTHR45671">
    <property type="entry name" value="SOLUTE CARRIER FAMILY 25 (MITOCHONDRIAL CARRIER PHOSPHATE CARRIER), MEMBER 3, LIKE-RELATED-RELATED"/>
    <property type="match status" value="1"/>
</dbReference>